<name>A0A9D4N655_DREPO</name>
<dbReference type="GO" id="GO:0006646">
    <property type="term" value="P:phosphatidylethanolamine biosynthetic process"/>
    <property type="evidence" value="ECO:0007669"/>
    <property type="project" value="TreeGrafter"/>
</dbReference>
<keyword evidence="1" id="KW-0444">Lipid biosynthesis</keyword>
<reference evidence="4" key="1">
    <citation type="journal article" date="2019" name="bioRxiv">
        <title>The Genome of the Zebra Mussel, Dreissena polymorpha: A Resource for Invasive Species Research.</title>
        <authorList>
            <person name="McCartney M.A."/>
            <person name="Auch B."/>
            <person name="Kono T."/>
            <person name="Mallez S."/>
            <person name="Zhang Y."/>
            <person name="Obille A."/>
            <person name="Becker A."/>
            <person name="Abrahante J.E."/>
            <person name="Garbe J."/>
            <person name="Badalamenti J.P."/>
            <person name="Herman A."/>
            <person name="Mangelson H."/>
            <person name="Liachko I."/>
            <person name="Sullivan S."/>
            <person name="Sone E.D."/>
            <person name="Koren S."/>
            <person name="Silverstein K.A.T."/>
            <person name="Beckman K.B."/>
            <person name="Gohl D.M."/>
        </authorList>
    </citation>
    <scope>NUCLEOTIDE SEQUENCE</scope>
    <source>
        <strain evidence="4">Duluth1</strain>
        <tissue evidence="4">Whole animal</tissue>
    </source>
</reference>
<organism evidence="4 5">
    <name type="scientific">Dreissena polymorpha</name>
    <name type="common">Zebra mussel</name>
    <name type="synonym">Mytilus polymorpha</name>
    <dbReference type="NCBI Taxonomy" id="45954"/>
    <lineage>
        <taxon>Eukaryota</taxon>
        <taxon>Metazoa</taxon>
        <taxon>Spiralia</taxon>
        <taxon>Lophotrochozoa</taxon>
        <taxon>Mollusca</taxon>
        <taxon>Bivalvia</taxon>
        <taxon>Autobranchia</taxon>
        <taxon>Heteroconchia</taxon>
        <taxon>Euheterodonta</taxon>
        <taxon>Imparidentia</taxon>
        <taxon>Neoheterodontei</taxon>
        <taxon>Myida</taxon>
        <taxon>Dreissenoidea</taxon>
        <taxon>Dreissenidae</taxon>
        <taxon>Dreissena</taxon>
    </lineage>
</organism>
<dbReference type="GO" id="GO:0004103">
    <property type="term" value="F:choline kinase activity"/>
    <property type="evidence" value="ECO:0007669"/>
    <property type="project" value="TreeGrafter"/>
</dbReference>
<dbReference type="AlphaFoldDB" id="A0A9D4N655"/>
<dbReference type="GO" id="GO:0005737">
    <property type="term" value="C:cytoplasm"/>
    <property type="evidence" value="ECO:0007669"/>
    <property type="project" value="TreeGrafter"/>
</dbReference>
<evidence type="ECO:0000313" key="5">
    <source>
        <dbReference type="Proteomes" id="UP000828390"/>
    </source>
</evidence>
<evidence type="ECO:0008006" key="6">
    <source>
        <dbReference type="Google" id="ProtNLM"/>
    </source>
</evidence>
<dbReference type="Pfam" id="PF01633">
    <property type="entry name" value="Choline_kinase"/>
    <property type="match status" value="1"/>
</dbReference>
<protein>
    <recommendedName>
        <fullName evidence="6">Choline kinase alpha</fullName>
    </recommendedName>
</protein>
<dbReference type="PANTHER" id="PTHR22603:SF93">
    <property type="entry name" value="RE24176P"/>
    <property type="match status" value="1"/>
</dbReference>
<dbReference type="EMBL" id="JAIWYP010000001">
    <property type="protein sequence ID" value="KAH3887427.1"/>
    <property type="molecule type" value="Genomic_DNA"/>
</dbReference>
<comment type="caution">
    <text evidence="4">The sequence shown here is derived from an EMBL/GenBank/DDBJ whole genome shotgun (WGS) entry which is preliminary data.</text>
</comment>
<dbReference type="Gene3D" id="3.30.200.20">
    <property type="entry name" value="Phosphorylase Kinase, domain 1"/>
    <property type="match status" value="1"/>
</dbReference>
<evidence type="ECO:0000313" key="4">
    <source>
        <dbReference type="EMBL" id="KAH3887427.1"/>
    </source>
</evidence>
<keyword evidence="1" id="KW-0594">Phospholipid biosynthesis</keyword>
<evidence type="ECO:0000256" key="1">
    <source>
        <dbReference type="ARBA" id="ARBA00023209"/>
    </source>
</evidence>
<evidence type="ECO:0000256" key="3">
    <source>
        <dbReference type="ARBA" id="ARBA00038211"/>
    </source>
</evidence>
<proteinExistence type="inferred from homology"/>
<keyword evidence="1" id="KW-0443">Lipid metabolism</keyword>
<keyword evidence="2" id="KW-1208">Phospholipid metabolism</keyword>
<reference evidence="4" key="2">
    <citation type="submission" date="2020-11" db="EMBL/GenBank/DDBJ databases">
        <authorList>
            <person name="McCartney M.A."/>
            <person name="Auch B."/>
            <person name="Kono T."/>
            <person name="Mallez S."/>
            <person name="Becker A."/>
            <person name="Gohl D.M."/>
            <person name="Silverstein K.A.T."/>
            <person name="Koren S."/>
            <person name="Bechman K.B."/>
            <person name="Herman A."/>
            <person name="Abrahante J.E."/>
            <person name="Garbe J."/>
        </authorList>
    </citation>
    <scope>NUCLEOTIDE SEQUENCE</scope>
    <source>
        <strain evidence="4">Duluth1</strain>
        <tissue evidence="4">Whole animal</tissue>
    </source>
</reference>
<dbReference type="PANTHER" id="PTHR22603">
    <property type="entry name" value="CHOLINE/ETHANOALAMINE KINASE"/>
    <property type="match status" value="1"/>
</dbReference>
<sequence>MEKAVPMDARQLGYTMCRDSLGGVWAEIDENQFEITPLSGGLTNYLYVCSLPSEVQAPDNQPRSVLLRVYGDIATSSSFVVQNSVIFALMSEKGLGPKLYGMNPKARIEALLPANCLQTVDLHNSTISRQIAEKLALFHSLDMPLCKEPRFLNKTMDDWSVKVRDTLRRTCSRDEETYMQKFRNYHLEEELETLKLILSLVDSPVVFSHNDLQEGNILYTKEENAMTVIDWEYCSYNYRGYDFGNHFIEWCYNYQVEEDPKFKVNLDNYPSRQQQEEFFRAYLRTLDRDITDDLLQLMYVEANTFVLASHFFWGLWSILQNNMSTIEFGFLEYAESRLDAYFLFKDRLPSEIVERLNQHRQLKHSTV</sequence>
<comment type="similarity">
    <text evidence="3">Belongs to the choline/ethanolamine kinase family.</text>
</comment>
<gene>
    <name evidence="4" type="ORF">DPMN_011444</name>
</gene>
<dbReference type="Proteomes" id="UP000828390">
    <property type="component" value="Unassembled WGS sequence"/>
</dbReference>
<keyword evidence="5" id="KW-1185">Reference proteome</keyword>
<dbReference type="Gene3D" id="3.90.1200.10">
    <property type="match status" value="1"/>
</dbReference>
<evidence type="ECO:0000256" key="2">
    <source>
        <dbReference type="ARBA" id="ARBA00023264"/>
    </source>
</evidence>
<dbReference type="SUPFAM" id="SSF56112">
    <property type="entry name" value="Protein kinase-like (PK-like)"/>
    <property type="match status" value="1"/>
</dbReference>
<accession>A0A9D4N655</accession>
<dbReference type="InterPro" id="IPR011009">
    <property type="entry name" value="Kinase-like_dom_sf"/>
</dbReference>
<dbReference type="GO" id="GO:0004305">
    <property type="term" value="F:ethanolamine kinase activity"/>
    <property type="evidence" value="ECO:0007669"/>
    <property type="project" value="TreeGrafter"/>
</dbReference>